<evidence type="ECO:0000313" key="3">
    <source>
        <dbReference type="EMBL" id="PWZ00908.1"/>
    </source>
</evidence>
<organism evidence="3 4">
    <name type="scientific">Testicularia cyperi</name>
    <dbReference type="NCBI Taxonomy" id="1882483"/>
    <lineage>
        <taxon>Eukaryota</taxon>
        <taxon>Fungi</taxon>
        <taxon>Dikarya</taxon>
        <taxon>Basidiomycota</taxon>
        <taxon>Ustilaginomycotina</taxon>
        <taxon>Ustilaginomycetes</taxon>
        <taxon>Ustilaginales</taxon>
        <taxon>Anthracoideaceae</taxon>
        <taxon>Testicularia</taxon>
    </lineage>
</organism>
<dbReference type="GO" id="GO:0005634">
    <property type="term" value="C:nucleus"/>
    <property type="evidence" value="ECO:0007669"/>
    <property type="project" value="TreeGrafter"/>
</dbReference>
<feature type="compositionally biased region" description="Low complexity" evidence="1">
    <location>
        <begin position="381"/>
        <end position="394"/>
    </location>
</feature>
<dbReference type="AlphaFoldDB" id="A0A317XSN1"/>
<protein>
    <recommendedName>
        <fullName evidence="2">Smr domain-containing protein</fullName>
    </recommendedName>
</protein>
<gene>
    <name evidence="3" type="ORF">BCV70DRAFT_199276</name>
</gene>
<feature type="compositionally biased region" description="Basic and acidic residues" evidence="1">
    <location>
        <begin position="176"/>
        <end position="187"/>
    </location>
</feature>
<dbReference type="EMBL" id="KZ819191">
    <property type="protein sequence ID" value="PWZ00908.1"/>
    <property type="molecule type" value="Genomic_DNA"/>
</dbReference>
<dbReference type="Proteomes" id="UP000246740">
    <property type="component" value="Unassembled WGS sequence"/>
</dbReference>
<feature type="region of interest" description="Disordered" evidence="1">
    <location>
        <begin position="235"/>
        <end position="259"/>
    </location>
</feature>
<proteinExistence type="predicted"/>
<feature type="compositionally biased region" description="Polar residues" evidence="1">
    <location>
        <begin position="110"/>
        <end position="127"/>
    </location>
</feature>
<dbReference type="PROSITE" id="PS50828">
    <property type="entry name" value="SMR"/>
    <property type="match status" value="1"/>
</dbReference>
<reference evidence="3 4" key="1">
    <citation type="journal article" date="2018" name="Mol. Biol. Evol.">
        <title>Broad Genomic Sampling Reveals a Smut Pathogenic Ancestry of the Fungal Clade Ustilaginomycotina.</title>
        <authorList>
            <person name="Kijpornyongpan T."/>
            <person name="Mondo S.J."/>
            <person name="Barry K."/>
            <person name="Sandor L."/>
            <person name="Lee J."/>
            <person name="Lipzen A."/>
            <person name="Pangilinan J."/>
            <person name="LaButti K."/>
            <person name="Hainaut M."/>
            <person name="Henrissat B."/>
            <person name="Grigoriev I.V."/>
            <person name="Spatafora J.W."/>
            <person name="Aime M.C."/>
        </authorList>
    </citation>
    <scope>NUCLEOTIDE SEQUENCE [LARGE SCALE GENOMIC DNA]</scope>
    <source>
        <strain evidence="3 4">MCA 3645</strain>
    </source>
</reference>
<feature type="compositionally biased region" description="Low complexity" evidence="1">
    <location>
        <begin position="69"/>
        <end position="86"/>
    </location>
</feature>
<sequence length="910" mass="94964">MSPDQIQAELTELFCPPLDTTLVAAIAHEHGQTLHSAREVCETLAAAAVPDTEPFALDAASETTALQQSNSSAARSSPPNAESPSSKGKCDGPNGKPVTNSRRRQFGGKLTQTDSAVLPASTSSRASGLQPRNAASRTPSPPPTASSASRSPSTTATSDVGSVERLLQEWSLADKSAQDPDNLRLTDEENDSDAEVSSMPAHELIGRVSPSKQSALLSKESDEANRVGALAGDGVIDPTSVAEGQEHLSGPARAKSPAGRETFDPLVFLKHAFPARTPEFLQETLNDAKGDVQAVVDTIMTIDLIEAEDARGATAAEVEAHSSSTATGRRGGGLDYEALAKGIGSRGAIGGDDASLRGKKRRAARKRMVEQQRLASGATPSASSSDRVRGSSNRVKVNLTDVRHGGGIAGPQLKRLQNSADTDSQHSRNTDGGINGFDATGLSDAELAAKLAAEEEERVRDPDADQPVLDNQWLLTSSVLSQLSTLLDVEAAKVTSVYNASSFNLANCYARLVEQESDRFPTLSSLDDAGSAPAGTAQSICDGIAAISNVDTSAASKALRATKGRQDAALDLLQLQSLVRDSVGETDALDPMGYLRTLGNAEMPDMTAEAADAKGFSVHTRAAGRGAAEAFPTPSQAASSPFRHGSGASGGAYSNIVGRKAPGPAIGASAAFRSGSAVASVLPASSTFVGGANDGDDEDLEASMVAAGLASHVTSHDPMRRMAEYRLIAEEYRARRDEALQKAAAAWKSGRGAVRTGGKGGGGGKSGIAWHYADQARRMDAKSRAWSLKASRALVEDRRRGAVGVMRTSDVGGFGSRDGNSGSAASNTIDLHGVTVHEALSIVREQVTRWYASPRTGLNPPPFKIITGVGRHSPHQIAVLRPAIAKMLDREGWRHDVDHSSGIILVRGAR</sequence>
<accession>A0A317XSN1</accession>
<dbReference type="InParanoid" id="A0A317XSN1"/>
<dbReference type="SUPFAM" id="SSF160443">
    <property type="entry name" value="SMR domain-like"/>
    <property type="match status" value="1"/>
</dbReference>
<feature type="region of interest" description="Disordered" evidence="1">
    <location>
        <begin position="57"/>
        <end position="221"/>
    </location>
</feature>
<name>A0A317XSN1_9BASI</name>
<feature type="domain" description="Smr" evidence="2">
    <location>
        <begin position="829"/>
        <end position="909"/>
    </location>
</feature>
<evidence type="ECO:0000256" key="1">
    <source>
        <dbReference type="SAM" id="MobiDB-lite"/>
    </source>
</evidence>
<dbReference type="OrthoDB" id="4080456at2759"/>
<dbReference type="CDD" id="cd14279">
    <property type="entry name" value="CUE"/>
    <property type="match status" value="1"/>
</dbReference>
<dbReference type="Gene3D" id="3.30.1370.110">
    <property type="match status" value="1"/>
</dbReference>
<dbReference type="InterPro" id="IPR052772">
    <property type="entry name" value="Endo/PolyKinase_Domain-Protein"/>
</dbReference>
<dbReference type="SMART" id="SM00463">
    <property type="entry name" value="SMR"/>
    <property type="match status" value="1"/>
</dbReference>
<dbReference type="PANTHER" id="PTHR46535">
    <property type="entry name" value="NEDD4-BINDING PROTEIN 2"/>
    <property type="match status" value="1"/>
</dbReference>
<evidence type="ECO:0000259" key="2">
    <source>
        <dbReference type="PROSITE" id="PS50828"/>
    </source>
</evidence>
<dbReference type="InterPro" id="IPR002625">
    <property type="entry name" value="Smr_dom"/>
</dbReference>
<feature type="compositionally biased region" description="Low complexity" evidence="1">
    <location>
        <begin position="145"/>
        <end position="158"/>
    </location>
</feature>
<evidence type="ECO:0000313" key="4">
    <source>
        <dbReference type="Proteomes" id="UP000246740"/>
    </source>
</evidence>
<feature type="compositionally biased region" description="Basic residues" evidence="1">
    <location>
        <begin position="357"/>
        <end position="366"/>
    </location>
</feature>
<dbReference type="Pfam" id="PF01713">
    <property type="entry name" value="Smr"/>
    <property type="match status" value="1"/>
</dbReference>
<dbReference type="PANTHER" id="PTHR46535:SF1">
    <property type="entry name" value="NEDD4-BINDING PROTEIN 2"/>
    <property type="match status" value="1"/>
</dbReference>
<feature type="region of interest" description="Disordered" evidence="1">
    <location>
        <begin position="347"/>
        <end position="439"/>
    </location>
</feature>
<dbReference type="STRING" id="1882483.A0A317XSN1"/>
<dbReference type="GO" id="GO:0004519">
    <property type="term" value="F:endonuclease activity"/>
    <property type="evidence" value="ECO:0007669"/>
    <property type="project" value="TreeGrafter"/>
</dbReference>
<keyword evidence="4" id="KW-1185">Reference proteome</keyword>
<dbReference type="InterPro" id="IPR036063">
    <property type="entry name" value="Smr_dom_sf"/>
</dbReference>